<gene>
    <name evidence="3" type="ORF">K432DRAFT_158473</name>
</gene>
<evidence type="ECO:0000256" key="1">
    <source>
        <dbReference type="SAM" id="Coils"/>
    </source>
</evidence>
<protein>
    <submittedName>
        <fullName evidence="3">Uncharacterized protein</fullName>
    </submittedName>
</protein>
<dbReference type="Proteomes" id="UP000250266">
    <property type="component" value="Unassembled WGS sequence"/>
</dbReference>
<keyword evidence="4" id="KW-1185">Reference proteome</keyword>
<organism evidence="3 4">
    <name type="scientific">Lepidopterella palustris CBS 459.81</name>
    <dbReference type="NCBI Taxonomy" id="1314670"/>
    <lineage>
        <taxon>Eukaryota</taxon>
        <taxon>Fungi</taxon>
        <taxon>Dikarya</taxon>
        <taxon>Ascomycota</taxon>
        <taxon>Pezizomycotina</taxon>
        <taxon>Dothideomycetes</taxon>
        <taxon>Pleosporomycetidae</taxon>
        <taxon>Mytilinidiales</taxon>
        <taxon>Argynnaceae</taxon>
        <taxon>Lepidopterella</taxon>
    </lineage>
</organism>
<dbReference type="OrthoDB" id="2120024at2759"/>
<evidence type="ECO:0000313" key="3">
    <source>
        <dbReference type="EMBL" id="OCK75910.1"/>
    </source>
</evidence>
<evidence type="ECO:0000256" key="2">
    <source>
        <dbReference type="SAM" id="MobiDB-lite"/>
    </source>
</evidence>
<feature type="region of interest" description="Disordered" evidence="2">
    <location>
        <begin position="29"/>
        <end position="48"/>
    </location>
</feature>
<dbReference type="EMBL" id="KV745262">
    <property type="protein sequence ID" value="OCK75910.1"/>
    <property type="molecule type" value="Genomic_DNA"/>
</dbReference>
<evidence type="ECO:0000313" key="4">
    <source>
        <dbReference type="Proteomes" id="UP000250266"/>
    </source>
</evidence>
<name>A0A8E2E205_9PEZI</name>
<sequence length="117" mass="13026">MTLARVTVARAICRRQVWLGAIGRMKYSSYQPPNSSAGQSDGGGAKSKNAHRAFYSEFGAPIFKVFLGALFTYQALHFGWAKLESLDLQQEKNVEEIRKLECQLRELADAKKESGKA</sequence>
<feature type="coiled-coil region" evidence="1">
    <location>
        <begin position="83"/>
        <end position="117"/>
    </location>
</feature>
<proteinExistence type="predicted"/>
<keyword evidence="1" id="KW-0175">Coiled coil</keyword>
<dbReference type="AlphaFoldDB" id="A0A8E2E205"/>
<reference evidence="3 4" key="1">
    <citation type="journal article" date="2016" name="Nat. Commun.">
        <title>Ectomycorrhizal ecology is imprinted in the genome of the dominant symbiotic fungus Cenococcum geophilum.</title>
        <authorList>
            <consortium name="DOE Joint Genome Institute"/>
            <person name="Peter M."/>
            <person name="Kohler A."/>
            <person name="Ohm R.A."/>
            <person name="Kuo A."/>
            <person name="Krutzmann J."/>
            <person name="Morin E."/>
            <person name="Arend M."/>
            <person name="Barry K.W."/>
            <person name="Binder M."/>
            <person name="Choi C."/>
            <person name="Clum A."/>
            <person name="Copeland A."/>
            <person name="Grisel N."/>
            <person name="Haridas S."/>
            <person name="Kipfer T."/>
            <person name="LaButti K."/>
            <person name="Lindquist E."/>
            <person name="Lipzen A."/>
            <person name="Maire R."/>
            <person name="Meier B."/>
            <person name="Mihaltcheva S."/>
            <person name="Molinier V."/>
            <person name="Murat C."/>
            <person name="Poggeler S."/>
            <person name="Quandt C.A."/>
            <person name="Sperisen C."/>
            <person name="Tritt A."/>
            <person name="Tisserant E."/>
            <person name="Crous P.W."/>
            <person name="Henrissat B."/>
            <person name="Nehls U."/>
            <person name="Egli S."/>
            <person name="Spatafora J.W."/>
            <person name="Grigoriev I.V."/>
            <person name="Martin F.M."/>
        </authorList>
    </citation>
    <scope>NUCLEOTIDE SEQUENCE [LARGE SCALE GENOMIC DNA]</scope>
    <source>
        <strain evidence="3 4">CBS 459.81</strain>
    </source>
</reference>
<feature type="compositionally biased region" description="Polar residues" evidence="2">
    <location>
        <begin position="29"/>
        <end position="39"/>
    </location>
</feature>
<accession>A0A8E2E205</accession>